<organism evidence="2 3">
    <name type="scientific">Marine Group I thaumarchaeote SCGC AAA799-E16</name>
    <dbReference type="NCBI Taxonomy" id="1502292"/>
    <lineage>
        <taxon>Archaea</taxon>
        <taxon>Nitrososphaerota</taxon>
        <taxon>Marine Group I</taxon>
    </lineage>
</organism>
<dbReference type="EC" id="2.4.1.214" evidence="2"/>
<dbReference type="CDD" id="cd03801">
    <property type="entry name" value="GT4_PimA-like"/>
    <property type="match status" value="1"/>
</dbReference>
<dbReference type="PANTHER" id="PTHR12526">
    <property type="entry name" value="GLYCOSYLTRANSFERASE"/>
    <property type="match status" value="1"/>
</dbReference>
<gene>
    <name evidence="2" type="ORF">AAA799E16_01219</name>
</gene>
<dbReference type="SUPFAM" id="SSF53756">
    <property type="entry name" value="UDP-Glycosyltransferase/glycogen phosphorylase"/>
    <property type="match status" value="1"/>
</dbReference>
<protein>
    <submittedName>
        <fullName evidence="2">Glycoprotein 3-alpha-L-fucosyltransferase</fullName>
        <ecNumber evidence="2">2.4.1.214</ecNumber>
    </submittedName>
</protein>
<keyword evidence="3" id="KW-1185">Reference proteome</keyword>
<keyword evidence="2" id="KW-0328">Glycosyltransferase</keyword>
<dbReference type="GO" id="GO:0018392">
    <property type="term" value="F:glycoprotein 3-alpha-L-fucosyltransferase activity"/>
    <property type="evidence" value="ECO:0007669"/>
    <property type="project" value="UniProtKB-EC"/>
</dbReference>
<name>A0A081S5B7_9ARCH</name>
<evidence type="ECO:0000259" key="1">
    <source>
        <dbReference type="Pfam" id="PF00534"/>
    </source>
</evidence>
<dbReference type="InterPro" id="IPR001296">
    <property type="entry name" value="Glyco_trans_1"/>
</dbReference>
<proteinExistence type="predicted"/>
<evidence type="ECO:0000313" key="3">
    <source>
        <dbReference type="Proteomes" id="UP000028027"/>
    </source>
</evidence>
<sequence>MRLLIGGSPSKFFHLKEFVKSLEKNGVECMLVNDSEFSDGFPGRKLSKWLSSNKKFTKLIEDFKPDVIFVDRLRHFALNASKTKIPMIIHLRGNYWKEVEMAKKTLYKSFPKNIVIKKWKSMGDECFQNSEIILPICNHLEKITKEHFPTKKVATLYSGINSDRWYYSPGKKLKHPCVGLLQGAVIWEKAKEMLVLKKVLEKLPNVTFYWVGDGPFRKEIISELGKYQNFVWLGHLDYPDKVREYLSEIDLYALISGIDMSPLTLQEAQLMEKPVIATNVGGIPELMKENETGFLVEKGNADQIIEKISMILENKVNSKDMGKKGKMFVTENFSWDKIAKDFIKICKEFL</sequence>
<feature type="domain" description="Glycosyl transferase family 1" evidence="1">
    <location>
        <begin position="195"/>
        <end position="326"/>
    </location>
</feature>
<dbReference type="AlphaFoldDB" id="A0A081S5B7"/>
<reference evidence="2 3" key="1">
    <citation type="submission" date="2014-06" db="EMBL/GenBank/DDBJ databases">
        <authorList>
            <person name="Ngugi D.K."/>
            <person name="Blom J."/>
            <person name="Alam I."/>
            <person name="Rashid M."/>
            <person name="Ba Alawi W."/>
            <person name="Zhang G."/>
            <person name="Hikmawan T."/>
            <person name="Guan Y."/>
            <person name="Antunes A."/>
            <person name="Siam R."/>
            <person name="Eldorry H."/>
            <person name="Bajic V."/>
            <person name="Stingl U."/>
        </authorList>
    </citation>
    <scope>NUCLEOTIDE SEQUENCE [LARGE SCALE GENOMIC DNA]</scope>
    <source>
        <strain evidence="2">SCGC AAA799-E16</strain>
    </source>
</reference>
<keyword evidence="2" id="KW-0808">Transferase</keyword>
<dbReference type="Proteomes" id="UP000028027">
    <property type="component" value="Unassembled WGS sequence"/>
</dbReference>
<comment type="caution">
    <text evidence="2">The sequence shown here is derived from an EMBL/GenBank/DDBJ whole genome shotgun (WGS) entry which is preliminary data.</text>
</comment>
<accession>A0A081S5B7</accession>
<dbReference type="Pfam" id="PF00534">
    <property type="entry name" value="Glycos_transf_1"/>
    <property type="match status" value="1"/>
</dbReference>
<evidence type="ECO:0000313" key="2">
    <source>
        <dbReference type="EMBL" id="KER06120.1"/>
    </source>
</evidence>
<dbReference type="PANTHER" id="PTHR12526:SF630">
    <property type="entry name" value="GLYCOSYLTRANSFERASE"/>
    <property type="match status" value="1"/>
</dbReference>
<dbReference type="Gene3D" id="3.40.50.2000">
    <property type="entry name" value="Glycogen Phosphorylase B"/>
    <property type="match status" value="2"/>
</dbReference>
<dbReference type="EMBL" id="JNVL01000016">
    <property type="protein sequence ID" value="KER06120.1"/>
    <property type="molecule type" value="Genomic_DNA"/>
</dbReference>